<feature type="region of interest" description="Disordered" evidence="1">
    <location>
        <begin position="46"/>
        <end position="106"/>
    </location>
</feature>
<proteinExistence type="predicted"/>
<evidence type="ECO:0000256" key="1">
    <source>
        <dbReference type="SAM" id="MobiDB-lite"/>
    </source>
</evidence>
<comment type="caution">
    <text evidence="2">The sequence shown here is derived from an EMBL/GenBank/DDBJ whole genome shotgun (WGS) entry which is preliminary data.</text>
</comment>
<dbReference type="SUPFAM" id="SSF51126">
    <property type="entry name" value="Pectin lyase-like"/>
    <property type="match status" value="1"/>
</dbReference>
<keyword evidence="3" id="KW-1185">Reference proteome</keyword>
<dbReference type="Proteomes" id="UP000243542">
    <property type="component" value="Unassembled WGS sequence"/>
</dbReference>
<name>A0A2A9F9T2_9PSEU</name>
<gene>
    <name evidence="2" type="ORF">ATK36_2767</name>
</gene>
<dbReference type="RefSeq" id="WP_141544429.1">
    <property type="nucleotide sequence ID" value="NZ_JBIAKZ010000014.1"/>
</dbReference>
<reference evidence="2 3" key="1">
    <citation type="submission" date="2017-10" db="EMBL/GenBank/DDBJ databases">
        <title>Sequencing the genomes of 1000 actinobacteria strains.</title>
        <authorList>
            <person name="Klenk H.-P."/>
        </authorList>
    </citation>
    <scope>NUCLEOTIDE SEQUENCE [LARGE SCALE GENOMIC DNA]</scope>
    <source>
        <strain evidence="2 3">DSM 46092</strain>
    </source>
</reference>
<feature type="compositionally biased region" description="Low complexity" evidence="1">
    <location>
        <begin position="55"/>
        <end position="89"/>
    </location>
</feature>
<dbReference type="AlphaFoldDB" id="A0A2A9F9T2"/>
<evidence type="ECO:0000313" key="2">
    <source>
        <dbReference type="EMBL" id="PFG47713.1"/>
    </source>
</evidence>
<dbReference type="InterPro" id="IPR011050">
    <property type="entry name" value="Pectin_lyase_fold/virulence"/>
</dbReference>
<accession>A0A2A9F9T2</accession>
<organism evidence="2 3">
    <name type="scientific">Amycolatopsis sulphurea</name>
    <dbReference type="NCBI Taxonomy" id="76022"/>
    <lineage>
        <taxon>Bacteria</taxon>
        <taxon>Bacillati</taxon>
        <taxon>Actinomycetota</taxon>
        <taxon>Actinomycetes</taxon>
        <taxon>Pseudonocardiales</taxon>
        <taxon>Pseudonocardiaceae</taxon>
        <taxon>Amycolatopsis</taxon>
    </lineage>
</organism>
<protein>
    <recommendedName>
        <fullName evidence="4">Parallel beta helix pectate lyase-like protein</fullName>
    </recommendedName>
</protein>
<evidence type="ECO:0008006" key="4">
    <source>
        <dbReference type="Google" id="ProtNLM"/>
    </source>
</evidence>
<sequence length="340" mass="34877">MRRILVSAGTMAVVLTAAFVVLQLGSAPRHPAAQVAVADAAWHRPSQHRGLCTDPAKTPAPATTSPAPSSSPTRPPSTSSAPPATTTVAAPPPVRSDTPGGYGVPAGTALKSVQNLTADQSGQVLDALDVRGTITVTAPGVTIKRSKFTGTGQDWAVRTTGNGSVRIEDATFAGDYSDAAISYHNWSATRIDISGMSNDGAKVGNHVSITDSWIHDFTPAGGAHADGLQVVEDVGDVVMKNNKIDIGKLTGVNAAIFLSPDIGPQNPSAGPIVVDGNTLGGGGYTFYSVNGRDGATLQDVSVTNNKFLKNAIFGPVYPSEFVAKTVSGNTYADGSTLKMP</sequence>
<dbReference type="Gene3D" id="2.160.20.10">
    <property type="entry name" value="Single-stranded right-handed beta-helix, Pectin lyase-like"/>
    <property type="match status" value="1"/>
</dbReference>
<dbReference type="EMBL" id="PDJK01000002">
    <property type="protein sequence ID" value="PFG47713.1"/>
    <property type="molecule type" value="Genomic_DNA"/>
</dbReference>
<evidence type="ECO:0000313" key="3">
    <source>
        <dbReference type="Proteomes" id="UP000243542"/>
    </source>
</evidence>
<dbReference type="InterPro" id="IPR012334">
    <property type="entry name" value="Pectin_lyas_fold"/>
</dbReference>